<evidence type="ECO:0000313" key="2">
    <source>
        <dbReference type="EMBL" id="KAF2243395.1"/>
    </source>
</evidence>
<dbReference type="AlphaFoldDB" id="A0A6A6HYV4"/>
<dbReference type="InterPro" id="IPR017853">
    <property type="entry name" value="GH"/>
</dbReference>
<dbReference type="InterPro" id="IPR053183">
    <property type="entry name" value="ASL1"/>
</dbReference>
<evidence type="ECO:0000313" key="3">
    <source>
        <dbReference type="Proteomes" id="UP000800094"/>
    </source>
</evidence>
<dbReference type="PANTHER" id="PTHR34154:SF10">
    <property type="entry name" value="ASL1-LIKE GLYCOSYL HYDROLASE CATALYTIC DOMAIN-CONTAINING PROTEIN"/>
    <property type="match status" value="1"/>
</dbReference>
<feature type="domain" description="Asl1-like glycosyl hydrolase catalytic" evidence="1">
    <location>
        <begin position="14"/>
        <end position="224"/>
    </location>
</feature>
<dbReference type="EMBL" id="ML987205">
    <property type="protein sequence ID" value="KAF2243395.1"/>
    <property type="molecule type" value="Genomic_DNA"/>
</dbReference>
<proteinExistence type="predicted"/>
<reference evidence="2" key="1">
    <citation type="journal article" date="2020" name="Stud. Mycol.">
        <title>101 Dothideomycetes genomes: a test case for predicting lifestyles and emergence of pathogens.</title>
        <authorList>
            <person name="Haridas S."/>
            <person name="Albert R."/>
            <person name="Binder M."/>
            <person name="Bloem J."/>
            <person name="Labutti K."/>
            <person name="Salamov A."/>
            <person name="Andreopoulos B."/>
            <person name="Baker S."/>
            <person name="Barry K."/>
            <person name="Bills G."/>
            <person name="Bluhm B."/>
            <person name="Cannon C."/>
            <person name="Castanera R."/>
            <person name="Culley D."/>
            <person name="Daum C."/>
            <person name="Ezra D."/>
            <person name="Gonzalez J."/>
            <person name="Henrissat B."/>
            <person name="Kuo A."/>
            <person name="Liang C."/>
            <person name="Lipzen A."/>
            <person name="Lutzoni F."/>
            <person name="Magnuson J."/>
            <person name="Mondo S."/>
            <person name="Nolan M."/>
            <person name="Ohm R."/>
            <person name="Pangilinan J."/>
            <person name="Park H.-J."/>
            <person name="Ramirez L."/>
            <person name="Alfaro M."/>
            <person name="Sun H."/>
            <person name="Tritt A."/>
            <person name="Yoshinaga Y."/>
            <person name="Zwiers L.-H."/>
            <person name="Turgeon B."/>
            <person name="Goodwin S."/>
            <person name="Spatafora J."/>
            <person name="Crous P."/>
            <person name="Grigoriev I."/>
        </authorList>
    </citation>
    <scope>NUCLEOTIDE SEQUENCE</scope>
    <source>
        <strain evidence="2">CBS 122368</strain>
    </source>
</reference>
<dbReference type="GO" id="GO:0071966">
    <property type="term" value="P:fungal-type cell wall polysaccharide metabolic process"/>
    <property type="evidence" value="ECO:0007669"/>
    <property type="project" value="TreeGrafter"/>
</dbReference>
<dbReference type="GO" id="GO:0009277">
    <property type="term" value="C:fungal-type cell wall"/>
    <property type="evidence" value="ECO:0007669"/>
    <property type="project" value="TreeGrafter"/>
</dbReference>
<dbReference type="SUPFAM" id="SSF51445">
    <property type="entry name" value="(Trans)glycosidases"/>
    <property type="match status" value="1"/>
</dbReference>
<protein>
    <submittedName>
        <fullName evidence="2">Glycoside hydrolase family 128 protein</fullName>
    </submittedName>
</protein>
<dbReference type="Gene3D" id="3.20.20.80">
    <property type="entry name" value="Glycosidases"/>
    <property type="match status" value="1"/>
</dbReference>
<dbReference type="Pfam" id="PF11790">
    <property type="entry name" value="Glyco_hydro_cc"/>
    <property type="match status" value="1"/>
</dbReference>
<dbReference type="PANTHER" id="PTHR34154">
    <property type="entry name" value="ALKALI-SENSITIVE LINKAGE PROTEIN 1"/>
    <property type="match status" value="1"/>
</dbReference>
<keyword evidence="3" id="KW-1185">Reference proteome</keyword>
<organism evidence="2 3">
    <name type="scientific">Trematosphaeria pertusa</name>
    <dbReference type="NCBI Taxonomy" id="390896"/>
    <lineage>
        <taxon>Eukaryota</taxon>
        <taxon>Fungi</taxon>
        <taxon>Dikarya</taxon>
        <taxon>Ascomycota</taxon>
        <taxon>Pezizomycotina</taxon>
        <taxon>Dothideomycetes</taxon>
        <taxon>Pleosporomycetidae</taxon>
        <taxon>Pleosporales</taxon>
        <taxon>Massarineae</taxon>
        <taxon>Trematosphaeriaceae</taxon>
        <taxon>Trematosphaeria</taxon>
    </lineage>
</organism>
<keyword evidence="2" id="KW-0378">Hydrolase</keyword>
<dbReference type="Proteomes" id="UP000800094">
    <property type="component" value="Unassembled WGS sequence"/>
</dbReference>
<gene>
    <name evidence="2" type="ORF">BU26DRAFT_554903</name>
</gene>
<dbReference type="GO" id="GO:0016787">
    <property type="term" value="F:hydrolase activity"/>
    <property type="evidence" value="ECO:0007669"/>
    <property type="project" value="UniProtKB-KW"/>
</dbReference>
<sequence>MEADRYMGYHQAPIFNWDSVAYDAASGYEFVPLLHSIQEDHLLGWIEDVDRAIRAGTNHVMSFNEPDLCGSGGSCMTDISRTVAAYQTYIHALSARYPELQLGAPAVTNGPEFDRSLSWLSNFLRACGGCKVDFIAIHWYDSATNFAYFKKHVQDAHTVSGGRPVWITEFKPSGSEAQVIEFLRVALPWLDGQWYVEQYAMQWVARGELVDATGTALTAVGNAYNII</sequence>
<dbReference type="GeneID" id="54585623"/>
<accession>A0A6A6HYV4</accession>
<name>A0A6A6HYV4_9PLEO</name>
<evidence type="ECO:0000259" key="1">
    <source>
        <dbReference type="Pfam" id="PF11790"/>
    </source>
</evidence>
<dbReference type="InterPro" id="IPR024655">
    <property type="entry name" value="Asl1_glyco_hydro_catalytic"/>
</dbReference>
<dbReference type="RefSeq" id="XP_033678399.1">
    <property type="nucleotide sequence ID" value="XM_033832293.1"/>
</dbReference>
<dbReference type="OrthoDB" id="5985073at2759"/>